<feature type="region of interest" description="Disordered" evidence="1">
    <location>
        <begin position="108"/>
        <end position="179"/>
    </location>
</feature>
<feature type="compositionally biased region" description="Basic residues" evidence="1">
    <location>
        <begin position="266"/>
        <end position="289"/>
    </location>
</feature>
<dbReference type="HOGENOM" id="CLU_962957_0_0_1"/>
<reference evidence="2" key="2">
    <citation type="submission" date="2025-08" db="UniProtKB">
        <authorList>
            <consortium name="Ensembl"/>
        </authorList>
    </citation>
    <scope>IDENTIFICATION</scope>
</reference>
<feature type="compositionally biased region" description="Low complexity" evidence="1">
    <location>
        <begin position="211"/>
        <end position="221"/>
    </location>
</feature>
<feature type="compositionally biased region" description="Polar residues" evidence="1">
    <location>
        <begin position="1"/>
        <end position="10"/>
    </location>
</feature>
<dbReference type="InParanoid" id="H2ZJG7"/>
<feature type="region of interest" description="Disordered" evidence="1">
    <location>
        <begin position="198"/>
        <end position="289"/>
    </location>
</feature>
<dbReference type="InterPro" id="IPR051017">
    <property type="entry name" value="Aldolase-II_Adducin_sf"/>
</dbReference>
<reference evidence="2" key="3">
    <citation type="submission" date="2025-09" db="UniProtKB">
        <authorList>
            <consortium name="Ensembl"/>
        </authorList>
    </citation>
    <scope>IDENTIFICATION</scope>
</reference>
<dbReference type="Proteomes" id="UP000007875">
    <property type="component" value="Unassembled WGS sequence"/>
</dbReference>
<proteinExistence type="predicted"/>
<evidence type="ECO:0000256" key="1">
    <source>
        <dbReference type="SAM" id="MobiDB-lite"/>
    </source>
</evidence>
<dbReference type="GO" id="GO:0014069">
    <property type="term" value="C:postsynaptic density"/>
    <property type="evidence" value="ECO:0007669"/>
    <property type="project" value="TreeGrafter"/>
</dbReference>
<feature type="compositionally biased region" description="Polar residues" evidence="1">
    <location>
        <begin position="26"/>
        <end position="44"/>
    </location>
</feature>
<name>H2ZJG7_CIOSA</name>
<accession>H2ZJG7</accession>
<dbReference type="GO" id="GO:0005886">
    <property type="term" value="C:plasma membrane"/>
    <property type="evidence" value="ECO:0007669"/>
    <property type="project" value="TreeGrafter"/>
</dbReference>
<evidence type="ECO:0000313" key="2">
    <source>
        <dbReference type="Ensembl" id="ENSCSAVP00000017733.1"/>
    </source>
</evidence>
<feature type="region of interest" description="Disordered" evidence="1">
    <location>
        <begin position="1"/>
        <end position="96"/>
    </location>
</feature>
<organism evidence="2 3">
    <name type="scientific">Ciona savignyi</name>
    <name type="common">Pacific transparent sea squirt</name>
    <dbReference type="NCBI Taxonomy" id="51511"/>
    <lineage>
        <taxon>Eukaryota</taxon>
        <taxon>Metazoa</taxon>
        <taxon>Chordata</taxon>
        <taxon>Tunicata</taxon>
        <taxon>Ascidiacea</taxon>
        <taxon>Phlebobranchia</taxon>
        <taxon>Cionidae</taxon>
        <taxon>Ciona</taxon>
    </lineage>
</organism>
<dbReference type="PANTHER" id="PTHR10672:SF3">
    <property type="entry name" value="PROTEIN HU-LI TAI SHAO"/>
    <property type="match status" value="1"/>
</dbReference>
<evidence type="ECO:0000313" key="3">
    <source>
        <dbReference type="Proteomes" id="UP000007875"/>
    </source>
</evidence>
<dbReference type="GeneTree" id="ENSGT00940000168292"/>
<dbReference type="GO" id="GO:0051015">
    <property type="term" value="F:actin filament binding"/>
    <property type="evidence" value="ECO:0007669"/>
    <property type="project" value="TreeGrafter"/>
</dbReference>
<dbReference type="eggNOG" id="KOG3699">
    <property type="taxonomic scope" value="Eukaryota"/>
</dbReference>
<feature type="compositionally biased region" description="Basic and acidic residues" evidence="1">
    <location>
        <begin position="167"/>
        <end position="179"/>
    </location>
</feature>
<feature type="compositionally biased region" description="Low complexity" evidence="1">
    <location>
        <begin position="139"/>
        <end position="150"/>
    </location>
</feature>
<dbReference type="Ensembl" id="ENSCSAVT00000017926.1">
    <property type="protein sequence ID" value="ENSCSAVP00000017733.1"/>
    <property type="gene ID" value="ENSCSAVG00000010438.1"/>
</dbReference>
<keyword evidence="3" id="KW-1185">Reference proteome</keyword>
<sequence>MSASSSQNGDVSPRTKTKWKRKEDATQSTAVRISNPNQFVPTNTDPRHVLAIRKSIRGQGRKETNKPGPQSQLLHSVSPDRSAVGDNERIVTSSKGIIQRGEEVVLVAPAGPPNPFNEMTQDDLKKYQQQVLKGEEPETTSPPEETASPPQVEEVIEEQAPVEDASTEVRMDVEESMREQIQEDVVLQTKEVAALVIEETESRESTPNELVVSSPSSSLAPSPAPPVPDDPLVTRSGLPGNFPSPNQSAVRSDEDVIYRNTDSPGSKKKMEKKKKRSSLSFLKKKKQKE</sequence>
<dbReference type="GO" id="GO:0005856">
    <property type="term" value="C:cytoskeleton"/>
    <property type="evidence" value="ECO:0007669"/>
    <property type="project" value="TreeGrafter"/>
</dbReference>
<dbReference type="GO" id="GO:0051016">
    <property type="term" value="P:barbed-end actin filament capping"/>
    <property type="evidence" value="ECO:0007669"/>
    <property type="project" value="TreeGrafter"/>
</dbReference>
<dbReference type="STRING" id="51511.ENSCSAVP00000017733"/>
<dbReference type="PANTHER" id="PTHR10672">
    <property type="entry name" value="ADDUCIN"/>
    <property type="match status" value="1"/>
</dbReference>
<reference evidence="3" key="1">
    <citation type="submission" date="2003-08" db="EMBL/GenBank/DDBJ databases">
        <authorList>
            <person name="Birren B."/>
            <person name="Nusbaum C."/>
            <person name="Abebe A."/>
            <person name="Abouelleil A."/>
            <person name="Adekoya E."/>
            <person name="Ait-zahra M."/>
            <person name="Allen N."/>
            <person name="Allen T."/>
            <person name="An P."/>
            <person name="Anderson M."/>
            <person name="Anderson S."/>
            <person name="Arachchi H."/>
            <person name="Armbruster J."/>
            <person name="Bachantsang P."/>
            <person name="Baldwin J."/>
            <person name="Barry A."/>
            <person name="Bayul T."/>
            <person name="Blitshsteyn B."/>
            <person name="Bloom T."/>
            <person name="Blye J."/>
            <person name="Boguslavskiy L."/>
            <person name="Borowsky M."/>
            <person name="Boukhgalter B."/>
            <person name="Brunache A."/>
            <person name="Butler J."/>
            <person name="Calixte N."/>
            <person name="Calvo S."/>
            <person name="Camarata J."/>
            <person name="Campo K."/>
            <person name="Chang J."/>
            <person name="Cheshatsang Y."/>
            <person name="Citroen M."/>
            <person name="Collymore A."/>
            <person name="Considine T."/>
            <person name="Cook A."/>
            <person name="Cooke P."/>
            <person name="Corum B."/>
            <person name="Cuomo C."/>
            <person name="David R."/>
            <person name="Dawoe T."/>
            <person name="Degray S."/>
            <person name="Dodge S."/>
            <person name="Dooley K."/>
            <person name="Dorje P."/>
            <person name="Dorjee K."/>
            <person name="Dorris L."/>
            <person name="Duffey N."/>
            <person name="Dupes A."/>
            <person name="Elkins T."/>
            <person name="Engels R."/>
            <person name="Erickson J."/>
            <person name="Farina A."/>
            <person name="Faro S."/>
            <person name="Ferreira P."/>
            <person name="Fischer H."/>
            <person name="Fitzgerald M."/>
            <person name="Foley K."/>
            <person name="Gage D."/>
            <person name="Galagan J."/>
            <person name="Gearin G."/>
            <person name="Gnerre S."/>
            <person name="Gnirke A."/>
            <person name="Goyette A."/>
            <person name="Graham J."/>
            <person name="Grandbois E."/>
            <person name="Gyaltsen K."/>
            <person name="Hafez N."/>
            <person name="Hagopian D."/>
            <person name="Hagos B."/>
            <person name="Hall J."/>
            <person name="Hatcher B."/>
            <person name="Heller A."/>
            <person name="Higgins H."/>
            <person name="Honan T."/>
            <person name="Horn A."/>
            <person name="Houde N."/>
            <person name="Hughes L."/>
            <person name="Hulme W."/>
            <person name="Husby E."/>
            <person name="Iliev I."/>
            <person name="Jaffe D."/>
            <person name="Jones C."/>
            <person name="Kamal M."/>
            <person name="Kamat A."/>
            <person name="Kamvysselis M."/>
            <person name="Karlsson E."/>
            <person name="Kells C."/>
            <person name="Kieu A."/>
            <person name="Kisner P."/>
            <person name="Kodira C."/>
            <person name="Kulbokas E."/>
            <person name="Labutti K."/>
            <person name="Lama D."/>
            <person name="Landers T."/>
            <person name="Leger J."/>
            <person name="Levine S."/>
            <person name="Lewis D."/>
            <person name="Lewis T."/>
            <person name="Lindblad-toh K."/>
            <person name="Liu X."/>
            <person name="Lokyitsang T."/>
            <person name="Lokyitsang Y."/>
            <person name="Lucien O."/>
            <person name="Lui A."/>
            <person name="Ma L.J."/>
            <person name="Mabbitt R."/>
            <person name="Macdonald J."/>
            <person name="Maclean C."/>
            <person name="Major J."/>
            <person name="Manning J."/>
            <person name="Marabella R."/>
            <person name="Maru K."/>
            <person name="Matthews C."/>
            <person name="Mauceli E."/>
            <person name="Mccarthy M."/>
            <person name="Mcdonough S."/>
            <person name="Mcghee T."/>
            <person name="Meldrim J."/>
            <person name="Meneus L."/>
            <person name="Mesirov J."/>
            <person name="Mihalev A."/>
            <person name="Mihova T."/>
            <person name="Mikkelsen T."/>
            <person name="Mlenga V."/>
            <person name="Moru K."/>
            <person name="Mozes J."/>
            <person name="Mulrain L."/>
            <person name="Munson G."/>
            <person name="Naylor J."/>
            <person name="Newes C."/>
            <person name="Nguyen C."/>
            <person name="Nguyen N."/>
            <person name="Nguyen T."/>
            <person name="Nicol R."/>
            <person name="Nielsen C."/>
            <person name="Nizzari M."/>
            <person name="Norbu C."/>
            <person name="Norbu N."/>
            <person name="O'donnell P."/>
            <person name="Okoawo O."/>
            <person name="O'leary S."/>
            <person name="Omotosho B."/>
            <person name="O'neill K."/>
            <person name="Osman S."/>
            <person name="Parker S."/>
            <person name="Perrin D."/>
            <person name="Phunkhang P."/>
            <person name="Piqani B."/>
            <person name="Purcell S."/>
            <person name="Rachupka T."/>
            <person name="Ramasamy U."/>
            <person name="Rameau R."/>
            <person name="Ray V."/>
            <person name="Raymond C."/>
            <person name="Retta R."/>
            <person name="Richardson S."/>
            <person name="Rise C."/>
            <person name="Rodriguez J."/>
            <person name="Rogers J."/>
            <person name="Rogov P."/>
            <person name="Rutman M."/>
            <person name="Schupbach R."/>
            <person name="Seaman C."/>
            <person name="Settipalli S."/>
            <person name="Sharpe T."/>
            <person name="Sheridan J."/>
            <person name="Sherpa N."/>
            <person name="Shi J."/>
            <person name="Smirnov S."/>
            <person name="Smith C."/>
            <person name="Sougnez C."/>
            <person name="Spencer B."/>
            <person name="Stalker J."/>
            <person name="Stange-thomann N."/>
            <person name="Stavropoulos S."/>
            <person name="Stetson K."/>
            <person name="Stone C."/>
            <person name="Stone S."/>
            <person name="Stubbs M."/>
            <person name="Talamas J."/>
            <person name="Tchuinga P."/>
            <person name="Tenzing P."/>
            <person name="Tesfaye S."/>
            <person name="Theodore J."/>
            <person name="Thoulutsang Y."/>
            <person name="Topham K."/>
            <person name="Towey S."/>
            <person name="Tsamla T."/>
            <person name="Tsomo N."/>
            <person name="Vallee D."/>
            <person name="Vassiliev H."/>
            <person name="Venkataraman V."/>
            <person name="Vinson J."/>
            <person name="Vo A."/>
            <person name="Wade C."/>
            <person name="Wang S."/>
            <person name="Wangchuk T."/>
            <person name="Wangdi T."/>
            <person name="Whittaker C."/>
            <person name="Wilkinson J."/>
            <person name="Wu Y."/>
            <person name="Wyman D."/>
            <person name="Yadav S."/>
            <person name="Yang S."/>
            <person name="Yang X."/>
            <person name="Yeager S."/>
            <person name="Yee E."/>
            <person name="Young G."/>
            <person name="Zainoun J."/>
            <person name="Zembeck L."/>
            <person name="Zimmer A."/>
            <person name="Zody M."/>
            <person name="Lander E."/>
        </authorList>
    </citation>
    <scope>NUCLEOTIDE SEQUENCE [LARGE SCALE GENOMIC DNA]</scope>
</reference>
<protein>
    <submittedName>
        <fullName evidence="2">Uncharacterized protein</fullName>
    </submittedName>
</protein>
<dbReference type="AlphaFoldDB" id="H2ZJG7"/>